<dbReference type="GO" id="GO:0008234">
    <property type="term" value="F:cysteine-type peptidase activity"/>
    <property type="evidence" value="ECO:0007669"/>
    <property type="project" value="InterPro"/>
</dbReference>
<evidence type="ECO:0000313" key="5">
    <source>
        <dbReference type="Proteomes" id="UP000001784"/>
    </source>
</evidence>
<dbReference type="Proteomes" id="UP000001784">
    <property type="component" value="Chromosome"/>
</dbReference>
<feature type="compositionally biased region" description="Gly residues" evidence="2">
    <location>
        <begin position="273"/>
        <end position="286"/>
    </location>
</feature>
<dbReference type="CDD" id="cd10914">
    <property type="entry name" value="Peptidase_C25_N_1"/>
    <property type="match status" value="1"/>
</dbReference>
<proteinExistence type="predicted"/>
<name>A0LKV0_SYNFM</name>
<dbReference type="OrthoDB" id="5622612at2"/>
<feature type="region of interest" description="Disordered" evidence="2">
    <location>
        <begin position="424"/>
        <end position="443"/>
    </location>
</feature>
<evidence type="ECO:0000313" key="4">
    <source>
        <dbReference type="EMBL" id="ABK18052.1"/>
    </source>
</evidence>
<dbReference type="InterPro" id="IPR029031">
    <property type="entry name" value="Gingipain_N_sf"/>
</dbReference>
<feature type="region of interest" description="Disordered" evidence="2">
    <location>
        <begin position="263"/>
        <end position="310"/>
    </location>
</feature>
<dbReference type="eggNOG" id="COG1572">
    <property type="taxonomic scope" value="Bacteria"/>
</dbReference>
<reference evidence="4 5" key="1">
    <citation type="submission" date="2006-10" db="EMBL/GenBank/DDBJ databases">
        <title>Complete sequence of Syntrophobacter fumaroxidans MPOB.</title>
        <authorList>
            <consortium name="US DOE Joint Genome Institute"/>
            <person name="Copeland A."/>
            <person name="Lucas S."/>
            <person name="Lapidus A."/>
            <person name="Barry K."/>
            <person name="Detter J.C."/>
            <person name="Glavina del Rio T."/>
            <person name="Hammon N."/>
            <person name="Israni S."/>
            <person name="Pitluck S."/>
            <person name="Goltsman E.G."/>
            <person name="Martinez M."/>
            <person name="Schmutz J."/>
            <person name="Larimer F."/>
            <person name="Land M."/>
            <person name="Hauser L."/>
            <person name="Kyrpides N."/>
            <person name="Kim E."/>
            <person name="Boone D.R."/>
            <person name="Brockman F."/>
            <person name="Culley D."/>
            <person name="Ferry J."/>
            <person name="Gunsalus R."/>
            <person name="McInerney M.J."/>
            <person name="Morrison M."/>
            <person name="Plugge C."/>
            <person name="Rohlin L."/>
            <person name="Scholten J."/>
            <person name="Sieber J."/>
            <person name="Stams A.J.M."/>
            <person name="Worm P."/>
            <person name="Henstra A.M."/>
            <person name="Richardson P."/>
        </authorList>
    </citation>
    <scope>NUCLEOTIDE SEQUENCE [LARGE SCALE GENOMIC DNA]</scope>
    <source>
        <strain evidence="5">DSM 10017 / MPOB</strain>
    </source>
</reference>
<dbReference type="Gene3D" id="3.40.50.1460">
    <property type="match status" value="1"/>
</dbReference>
<feature type="region of interest" description="Disordered" evidence="2">
    <location>
        <begin position="633"/>
        <end position="660"/>
    </location>
</feature>
<dbReference type="InterPro" id="IPR029030">
    <property type="entry name" value="Caspase-like_dom_sf"/>
</dbReference>
<sequence length="1267" mass="129929" precursor="true">MDRLRSSMVGAALLLVVLLLLPVDCRAQLCSDFPDGGTLTGVVNTYYQGYQSASAGATQIRVDVSTIRGAGASIASGTMLLVIQMQDATINSSNNNRYGDGGTGAIANGQTDLRSSGYFEYVLAQGAPDANGYVNITGAGTGNGLLHAYYLAAGPPQRRFQVIVVPRYKTATLSGSLTVSPWNGNNGGVLALDITGTLTLGGTVSLDGMGFRGGGGRALTGDSSGRNTDYRRVVTDTCHGSKGEGIAGTPQYVFDGSAVTNTTVDGYPNGSQARGGPGNAAGGGTDGNPSTNDENSGGGGGGNGGQGGYGGNSWDSNLAVGGHPGAVFPYAVGTNARIAMGGGGGAGSRNNSSGFQSSGGPGGGIVIIRATAVSGTGTITANGRGRDIANITPENDGGGGGGAGGSIVVVTRDGNLSGLTVEARGGGGADAWPTEAPGGTPGARHGPGGGGGGGVILLSGAPASSSVSGGVNGTTTTAADAFGATAGSAGTVQTAVTINQVPGIQSCNSSASRATIRGIRVDRSGLVEFATESQQGSIAFHVWETSDPSGREDRRLLSWEATPSLPLTTLEPVIYRVPTRPVAAPYILIEEIDTRGAHRMMGPFPVCDETLAEEFLNTEVRVAGNAALKAAAKQTARRGGHRESPSRTAAIPSSVPGSSDAAPVAVKIEVSSPGIVRVPVADLVSLGMPPALASHPELLRLTSLGVAVPFSIVPGTNGGDALQFSADTLSSDYTDRNAVLLSWAWNPFATPKVGLTRSGFALEPGMVRIERDRFYAPFAAPGADPWVWDFVAAPTASRTWSFDLPRPVSAGTDPVSVRIGFSGFTTHNHTVRAALNGLPVGETTIAGRTPGMILGQVPAGTVLGSGNQLSVQYTATSDNPDEAGLVFLDVVDVGVPLQPVTAEVSADRITPFACALPPLNGVDYCIVTHGLFTDGARRIAEQKRNEGYNPAIVDVEVLYNRYSAGVPEPNALRRFLRCARVHSGGALRYVLLVGDDTFDPKDHLGRGLVSFIPSLNGMDEIFGRVPSENRYADLNDDGVPDLAIGRLPVSTVEQMESMADKIVGQDALLAAGKGKHLFAVDNPGDDDPDFRQWAEQVAGTLPPETAIKWADIAEGPAAARAVLLQSLRTGAEATHYFGHGGFEIWSDDGLLTATDAAAQAGSGVGTVLFTWACQSQWYQYHLGLTVNEALLLAPDGGAVAALGPAGITPPELQRMLSTNVYAGLKRGLTLGQAIRQAKARAIRAGGFTRPVVDGWNLLGDPALRLNR</sequence>
<organism evidence="4 5">
    <name type="scientific">Syntrophobacter fumaroxidans (strain DSM 10017 / MPOB)</name>
    <dbReference type="NCBI Taxonomy" id="335543"/>
    <lineage>
        <taxon>Bacteria</taxon>
        <taxon>Pseudomonadati</taxon>
        <taxon>Thermodesulfobacteriota</taxon>
        <taxon>Syntrophobacteria</taxon>
        <taxon>Syntrophobacterales</taxon>
        <taxon>Syntrophobacteraceae</taxon>
        <taxon>Syntrophobacter</taxon>
    </lineage>
</organism>
<evidence type="ECO:0000256" key="1">
    <source>
        <dbReference type="ARBA" id="ARBA00022729"/>
    </source>
</evidence>
<evidence type="ECO:0000259" key="3">
    <source>
        <dbReference type="Pfam" id="PF01364"/>
    </source>
</evidence>
<dbReference type="MEROPS" id="C25.004"/>
<dbReference type="SUPFAM" id="SSF52129">
    <property type="entry name" value="Caspase-like"/>
    <property type="match status" value="1"/>
</dbReference>
<dbReference type="HOGENOM" id="CLU_264272_0_0_7"/>
<dbReference type="InParanoid" id="A0LKV0"/>
<feature type="domain" description="Gingipain" evidence="3">
    <location>
        <begin position="924"/>
        <end position="1265"/>
    </location>
</feature>
<feature type="compositionally biased region" description="Polar residues" evidence="2">
    <location>
        <begin position="263"/>
        <end position="272"/>
    </location>
</feature>
<dbReference type="InterPro" id="IPR001769">
    <property type="entry name" value="Gingipain"/>
</dbReference>
<keyword evidence="1" id="KW-0732">Signal</keyword>
<dbReference type="Pfam" id="PF01364">
    <property type="entry name" value="Peptidase_C25"/>
    <property type="match status" value="1"/>
</dbReference>
<dbReference type="STRING" id="335543.Sfum_2371"/>
<dbReference type="KEGG" id="sfu:Sfum_2371"/>
<feature type="compositionally biased region" description="Gly residues" evidence="2">
    <location>
        <begin position="296"/>
        <end position="310"/>
    </location>
</feature>
<dbReference type="RefSeq" id="WP_011699220.1">
    <property type="nucleotide sequence ID" value="NC_008554.1"/>
</dbReference>
<dbReference type="GO" id="GO:0006508">
    <property type="term" value="P:proteolysis"/>
    <property type="evidence" value="ECO:0007669"/>
    <property type="project" value="InterPro"/>
</dbReference>
<dbReference type="EMBL" id="CP000478">
    <property type="protein sequence ID" value="ABK18052.1"/>
    <property type="molecule type" value="Genomic_DNA"/>
</dbReference>
<evidence type="ECO:0000256" key="2">
    <source>
        <dbReference type="SAM" id="MobiDB-lite"/>
    </source>
</evidence>
<dbReference type="AlphaFoldDB" id="A0LKV0"/>
<protein>
    <recommendedName>
        <fullName evidence="3">Gingipain domain-containing protein</fullName>
    </recommendedName>
</protein>
<gene>
    <name evidence="4" type="ordered locus">Sfum_2371</name>
</gene>
<accession>A0LKV0</accession>
<dbReference type="Gene3D" id="3.40.50.10390">
    <property type="entry name" value="Gingipain r, domain 1"/>
    <property type="match status" value="1"/>
</dbReference>
<keyword evidence="5" id="KW-1185">Reference proteome</keyword>